<comment type="subcellular location">
    <subcellularLocation>
        <location evidence="2">Cell membrane</location>
        <topology evidence="2">Lipid-anchor</topology>
        <topology evidence="2">GPI-anchor</topology>
    </subcellularLocation>
</comment>
<keyword evidence="8" id="KW-0449">Lipoprotein</keyword>
<evidence type="ECO:0000256" key="3">
    <source>
        <dbReference type="ARBA" id="ARBA00022475"/>
    </source>
</evidence>
<dbReference type="Pfam" id="PF10659">
    <property type="entry name" value="Trypan_glycop_C"/>
    <property type="match status" value="1"/>
</dbReference>
<feature type="region of interest" description="Disordered" evidence="9">
    <location>
        <begin position="243"/>
        <end position="267"/>
    </location>
</feature>
<dbReference type="AlphaFoldDB" id="M4SXI3"/>
<keyword evidence="4" id="KW-0336">GPI-anchor</keyword>
<sequence>MFGTGASVNKNCDGTGGGAGQGDNAGVTLINDLLCLCVIGPSSTDQKICAGTANAVSGSAVNYGTPATTFKTHYSALIKKCPPTSSLLTPATLATTLMTFTTYLGRHGKGATTVDANSPYILCLADSTTAGCTTSSQQTCVNYKHKLSGGQPKGIPWLNKMQQAVDKAGEATPGVSTRADETALIQLNATIWNQYKNAFVAQTALVDPGNPSPKLLDPKKAEECKIHKPKKECEENNCKWDGKTETDGECKPKAGSEGTEKEGTASTGCAAHNDQTACEKMNEGKEKPVCAWKKGGEGDKDKDEFRCRNGSFLVSEKLALMAATSVSLV</sequence>
<dbReference type="GO" id="GO:0005886">
    <property type="term" value="C:plasma membrane"/>
    <property type="evidence" value="ECO:0007669"/>
    <property type="project" value="UniProtKB-SubCell"/>
</dbReference>
<comment type="function">
    <text evidence="1">VSG forms a coat on the surface of the parasite. The trypanosome evades the immune response of the host by expressing a series of antigenically distinct VSGs from an estimated 1000 VSG genes.</text>
</comment>
<dbReference type="EMBL" id="KC611986">
    <property type="protein sequence ID" value="AGH59417.1"/>
    <property type="molecule type" value="Genomic_DNA"/>
</dbReference>
<evidence type="ECO:0000256" key="1">
    <source>
        <dbReference type="ARBA" id="ARBA00002523"/>
    </source>
</evidence>
<keyword evidence="6" id="KW-0472">Membrane</keyword>
<evidence type="ECO:0000256" key="9">
    <source>
        <dbReference type="SAM" id="MobiDB-lite"/>
    </source>
</evidence>
<evidence type="ECO:0000256" key="8">
    <source>
        <dbReference type="ARBA" id="ARBA00023288"/>
    </source>
</evidence>
<feature type="domain" description="Trypanosome variant surface glycoprotein B-type N-terminal" evidence="11">
    <location>
        <begin position="4"/>
        <end position="171"/>
    </location>
</feature>
<accession>M4SXI3</accession>
<evidence type="ECO:0000256" key="4">
    <source>
        <dbReference type="ARBA" id="ARBA00022622"/>
    </source>
</evidence>
<feature type="compositionally biased region" description="Basic and acidic residues" evidence="9">
    <location>
        <begin position="243"/>
        <end position="263"/>
    </location>
</feature>
<evidence type="ECO:0000313" key="12">
    <source>
        <dbReference type="EMBL" id="AGH59417.1"/>
    </source>
</evidence>
<dbReference type="GO" id="GO:0098552">
    <property type="term" value="C:side of membrane"/>
    <property type="evidence" value="ECO:0007669"/>
    <property type="project" value="UniProtKB-KW"/>
</dbReference>
<keyword evidence="5" id="KW-0732">Signal</keyword>
<evidence type="ECO:0000256" key="7">
    <source>
        <dbReference type="ARBA" id="ARBA00023180"/>
    </source>
</evidence>
<dbReference type="InterPro" id="IPR025932">
    <property type="entry name" value="Trypano_VSG_B_N_dom"/>
</dbReference>
<dbReference type="Pfam" id="PF13206">
    <property type="entry name" value="VSG_B"/>
    <property type="match status" value="1"/>
</dbReference>
<feature type="non-terminal residue" evidence="12">
    <location>
        <position position="1"/>
    </location>
</feature>
<feature type="domain" description="Trypanosome variant surface glycoprotein C-terminal" evidence="10">
    <location>
        <begin position="224"/>
        <end position="329"/>
    </location>
</feature>
<organism evidence="12">
    <name type="scientific">Trypanosoma brucei</name>
    <dbReference type="NCBI Taxonomy" id="5691"/>
    <lineage>
        <taxon>Eukaryota</taxon>
        <taxon>Discoba</taxon>
        <taxon>Euglenozoa</taxon>
        <taxon>Kinetoplastea</taxon>
        <taxon>Metakinetoplastina</taxon>
        <taxon>Trypanosomatida</taxon>
        <taxon>Trypanosomatidae</taxon>
        <taxon>Trypanosoma</taxon>
    </lineage>
</organism>
<name>M4SXI3_9TRYP</name>
<dbReference type="InterPro" id="IPR019609">
    <property type="entry name" value="Variant_surf_glycoprt_trypan_C"/>
</dbReference>
<keyword evidence="7" id="KW-0325">Glycoprotein</keyword>
<evidence type="ECO:0000259" key="11">
    <source>
        <dbReference type="Pfam" id="PF13206"/>
    </source>
</evidence>
<reference evidence="12" key="1">
    <citation type="submission" date="2013-02" db="EMBL/GenBank/DDBJ databases">
        <authorList>
            <person name="Cross G.A.M."/>
            <person name="Kim H.-S."/>
            <person name="Wickstead B."/>
        </authorList>
    </citation>
    <scope>NUCLEOTIDE SEQUENCE</scope>
    <source>
        <strain evidence="12">Lister 427</strain>
    </source>
</reference>
<reference evidence="12" key="2">
    <citation type="journal article" date="2014" name="Mol. Biochem. Parasitol.">
        <title>Capturing the variant surface glycoprotein repertoire (the VSGnome) of Trypanosoma brucei Lister 427.</title>
        <authorList>
            <person name="Cross G.A."/>
            <person name="Kim H.S."/>
            <person name="Wickstead B."/>
        </authorList>
    </citation>
    <scope>NUCLEOTIDE SEQUENCE</scope>
    <source>
        <strain evidence="12">Lister 427</strain>
    </source>
</reference>
<proteinExistence type="predicted"/>
<evidence type="ECO:0000256" key="5">
    <source>
        <dbReference type="ARBA" id="ARBA00022729"/>
    </source>
</evidence>
<evidence type="ECO:0000256" key="2">
    <source>
        <dbReference type="ARBA" id="ARBA00004609"/>
    </source>
</evidence>
<evidence type="ECO:0000256" key="6">
    <source>
        <dbReference type="ARBA" id="ARBA00023136"/>
    </source>
</evidence>
<protein>
    <submittedName>
        <fullName evidence="12">Variant surface glycoprotein 3383</fullName>
    </submittedName>
</protein>
<dbReference type="VEuPathDB" id="TriTrypDB:Tb427_000117300"/>
<keyword evidence="3" id="KW-1003">Cell membrane</keyword>
<evidence type="ECO:0000259" key="10">
    <source>
        <dbReference type="Pfam" id="PF10659"/>
    </source>
</evidence>